<keyword evidence="2" id="KW-0812">Transmembrane</keyword>
<dbReference type="OrthoDB" id="5294077at2759"/>
<keyword evidence="5" id="KW-1185">Reference proteome</keyword>
<organism evidence="4 5">
    <name type="scientific">Arthrobotrys flagrans</name>
    <name type="common">Nematode-trapping fungus</name>
    <name type="synonym">Trichothecium flagrans</name>
    <dbReference type="NCBI Taxonomy" id="97331"/>
    <lineage>
        <taxon>Eukaryota</taxon>
        <taxon>Fungi</taxon>
        <taxon>Dikarya</taxon>
        <taxon>Ascomycota</taxon>
        <taxon>Pezizomycotina</taxon>
        <taxon>Orbiliomycetes</taxon>
        <taxon>Orbiliales</taxon>
        <taxon>Orbiliaceae</taxon>
        <taxon>Arthrobotrys</taxon>
    </lineage>
</organism>
<keyword evidence="3" id="KW-0732">Signal</keyword>
<evidence type="ECO:0000256" key="2">
    <source>
        <dbReference type="SAM" id="Phobius"/>
    </source>
</evidence>
<dbReference type="VEuPathDB" id="FungiDB:DFL_003797"/>
<dbReference type="EMBL" id="SAEB01000006">
    <property type="protein sequence ID" value="RVD85476.1"/>
    <property type="molecule type" value="Genomic_DNA"/>
</dbReference>
<gene>
    <name evidence="4" type="ORF">DFL_003797</name>
</gene>
<comment type="caution">
    <text evidence="4">The sequence shown here is derived from an EMBL/GenBank/DDBJ whole genome shotgun (WGS) entry which is preliminary data.</text>
</comment>
<sequence length="110" mass="12561">MKFYSQAQSLRQLLTAMIFISVPLAQAEVVTIPFQTFKEGLKYSSDSTIGPFIPGYLISKSLLLAFTRLSSHRLEFSNQRSQDRRNETLGPRARSRQSKLGTYRFVILRG</sequence>
<evidence type="ECO:0000256" key="3">
    <source>
        <dbReference type="SAM" id="SignalP"/>
    </source>
</evidence>
<evidence type="ECO:0000256" key="1">
    <source>
        <dbReference type="SAM" id="MobiDB-lite"/>
    </source>
</evidence>
<feature type="transmembrane region" description="Helical" evidence="2">
    <location>
        <begin position="51"/>
        <end position="70"/>
    </location>
</feature>
<dbReference type="RefSeq" id="XP_067491020.1">
    <property type="nucleotide sequence ID" value="XM_067632785.1"/>
</dbReference>
<name>A0A437A2W6_ARTFL</name>
<dbReference type="GeneID" id="93586108"/>
<evidence type="ECO:0000313" key="4">
    <source>
        <dbReference type="EMBL" id="RVD85476.1"/>
    </source>
</evidence>
<protein>
    <submittedName>
        <fullName evidence="4">Uncharacterized protein</fullName>
    </submittedName>
</protein>
<dbReference type="Proteomes" id="UP000283090">
    <property type="component" value="Unassembled WGS sequence"/>
</dbReference>
<feature type="region of interest" description="Disordered" evidence="1">
    <location>
        <begin position="76"/>
        <end position="97"/>
    </location>
</feature>
<evidence type="ECO:0000313" key="5">
    <source>
        <dbReference type="Proteomes" id="UP000283090"/>
    </source>
</evidence>
<reference evidence="4 5" key="1">
    <citation type="submission" date="2019-01" db="EMBL/GenBank/DDBJ databases">
        <title>Intercellular communication is required for trap formation in the nematode-trapping fungus Duddingtonia flagrans.</title>
        <authorList>
            <person name="Youssar L."/>
            <person name="Wernet V."/>
            <person name="Hensel N."/>
            <person name="Hildebrandt H.-G."/>
            <person name="Fischer R."/>
        </authorList>
    </citation>
    <scope>NUCLEOTIDE SEQUENCE [LARGE SCALE GENOMIC DNA]</scope>
    <source>
        <strain evidence="4 5">CBS H-5679</strain>
    </source>
</reference>
<feature type="signal peptide" evidence="3">
    <location>
        <begin position="1"/>
        <end position="27"/>
    </location>
</feature>
<dbReference type="AlphaFoldDB" id="A0A437A2W6"/>
<feature type="chain" id="PRO_5019541912" evidence="3">
    <location>
        <begin position="28"/>
        <end position="110"/>
    </location>
</feature>
<keyword evidence="2" id="KW-0472">Membrane</keyword>
<accession>A0A437A2W6</accession>
<keyword evidence="2" id="KW-1133">Transmembrane helix</keyword>
<proteinExistence type="predicted"/>